<reference evidence="3" key="1">
    <citation type="journal article" date="2019" name="Int. J. Syst. Evol. Microbiol.">
        <title>The Global Catalogue of Microorganisms (GCM) 10K type strain sequencing project: providing services to taxonomists for standard genome sequencing and annotation.</title>
        <authorList>
            <consortium name="The Broad Institute Genomics Platform"/>
            <consortium name="The Broad Institute Genome Sequencing Center for Infectious Disease"/>
            <person name="Wu L."/>
            <person name="Ma J."/>
        </authorList>
    </citation>
    <scope>NUCLEOTIDE SEQUENCE [LARGE SCALE GENOMIC DNA]</scope>
    <source>
        <strain evidence="3">CECT 7706</strain>
    </source>
</reference>
<dbReference type="InterPro" id="IPR007069">
    <property type="entry name" value="Transposase_32"/>
</dbReference>
<organism evidence="2 3">
    <name type="scientific">Cyclobacterium jeungdonense</name>
    <dbReference type="NCBI Taxonomy" id="708087"/>
    <lineage>
        <taxon>Bacteria</taxon>
        <taxon>Pseudomonadati</taxon>
        <taxon>Bacteroidota</taxon>
        <taxon>Cytophagia</taxon>
        <taxon>Cytophagales</taxon>
        <taxon>Cyclobacteriaceae</taxon>
        <taxon>Cyclobacterium</taxon>
    </lineage>
</organism>
<gene>
    <name evidence="2" type="ORF">QWZ15_17115</name>
</gene>
<dbReference type="EMBL" id="JAUFQS010000037">
    <property type="protein sequence ID" value="MDN3689550.1"/>
    <property type="molecule type" value="Genomic_DNA"/>
</dbReference>
<evidence type="ECO:0000259" key="1">
    <source>
        <dbReference type="Pfam" id="PF04986"/>
    </source>
</evidence>
<dbReference type="Pfam" id="PF04986">
    <property type="entry name" value="Y2_Tnp"/>
    <property type="match status" value="1"/>
</dbReference>
<evidence type="ECO:0000313" key="2">
    <source>
        <dbReference type="EMBL" id="MDN3689550.1"/>
    </source>
</evidence>
<comment type="caution">
    <text evidence="2">The sequence shown here is derived from an EMBL/GenBank/DDBJ whole genome shotgun (WGS) entry which is preliminary data.</text>
</comment>
<feature type="domain" description="Transposase IS801/IS1294" evidence="1">
    <location>
        <begin position="85"/>
        <end position="189"/>
    </location>
</feature>
<name>A0ABT8CCR9_9BACT</name>
<dbReference type="PANTHER" id="PTHR37023:SF1">
    <property type="entry name" value="ISSOD25 TRANSPOSASE TNPA_ISSOD25"/>
    <property type="match status" value="1"/>
</dbReference>
<keyword evidence="3" id="KW-1185">Reference proteome</keyword>
<protein>
    <submittedName>
        <fullName evidence="2">Transposase</fullName>
    </submittedName>
</protein>
<dbReference type="Proteomes" id="UP001236663">
    <property type="component" value="Unassembled WGS sequence"/>
</dbReference>
<sequence length="243" mass="27680">MTTLIATSYTSVTIVAETGTVHAVRDREKDLLNASYFHIVFTLPDTLNKLALIKPAMLYHMLFQTAWSVVRDFAANPKLLGARTGMVSVLHTWGQNLSLHPHLHCIVPAGGLTPSGKWKASLSKGRFLFPVKKMSTVFRARMVQALREKTLLDPKTAKLLFSKKWVIYCKKPFFGPKQVIEYLGRYSHSPRWIMEVIGKSVFLNIFSHYLTLNTFPFWSHPVDVNNPPNRLNPKVFFYSLMGL</sequence>
<proteinExistence type="predicted"/>
<feature type="non-terminal residue" evidence="2">
    <location>
        <position position="243"/>
    </location>
</feature>
<evidence type="ECO:0000313" key="3">
    <source>
        <dbReference type="Proteomes" id="UP001236663"/>
    </source>
</evidence>
<dbReference type="PANTHER" id="PTHR37023">
    <property type="entry name" value="TRANSPOSASE"/>
    <property type="match status" value="1"/>
</dbReference>
<accession>A0ABT8CCR9</accession>